<keyword evidence="3 5" id="KW-0687">Ribonucleoprotein</keyword>
<dbReference type="InterPro" id="IPR023574">
    <property type="entry name" value="Ribosomal_uL4_dom_sf"/>
</dbReference>
<gene>
    <name evidence="5" type="primary">rplD</name>
    <name evidence="6" type="ORF">COU96_01385</name>
</gene>
<dbReference type="GO" id="GO:0019843">
    <property type="term" value="F:rRNA binding"/>
    <property type="evidence" value="ECO:0007669"/>
    <property type="project" value="UniProtKB-UniRule"/>
</dbReference>
<evidence type="ECO:0000313" key="6">
    <source>
        <dbReference type="EMBL" id="PJE69162.1"/>
    </source>
</evidence>
<evidence type="ECO:0000256" key="1">
    <source>
        <dbReference type="ARBA" id="ARBA00010528"/>
    </source>
</evidence>
<dbReference type="GO" id="GO:0005840">
    <property type="term" value="C:ribosome"/>
    <property type="evidence" value="ECO:0007669"/>
    <property type="project" value="UniProtKB-KW"/>
</dbReference>
<dbReference type="HAMAP" id="MF_01328_B">
    <property type="entry name" value="Ribosomal_uL4_B"/>
    <property type="match status" value="1"/>
</dbReference>
<comment type="similarity">
    <text evidence="1 5">Belongs to the universal ribosomal protein uL4 family.</text>
</comment>
<dbReference type="AlphaFoldDB" id="A0A2M8L5T6"/>
<dbReference type="GO" id="GO:0003735">
    <property type="term" value="F:structural constituent of ribosome"/>
    <property type="evidence" value="ECO:0007669"/>
    <property type="project" value="InterPro"/>
</dbReference>
<dbReference type="InterPro" id="IPR013005">
    <property type="entry name" value="Ribosomal_uL4-like"/>
</dbReference>
<evidence type="ECO:0000256" key="3">
    <source>
        <dbReference type="ARBA" id="ARBA00023274"/>
    </source>
</evidence>
<evidence type="ECO:0000256" key="5">
    <source>
        <dbReference type="HAMAP-Rule" id="MF_01328"/>
    </source>
</evidence>
<proteinExistence type="inferred from homology"/>
<dbReference type="SUPFAM" id="SSF52166">
    <property type="entry name" value="Ribosomal protein L4"/>
    <property type="match status" value="1"/>
</dbReference>
<dbReference type="PANTHER" id="PTHR10746:SF6">
    <property type="entry name" value="LARGE RIBOSOMAL SUBUNIT PROTEIN UL4M"/>
    <property type="match status" value="1"/>
</dbReference>
<protein>
    <recommendedName>
        <fullName evidence="4 5">Large ribosomal subunit protein uL4</fullName>
    </recommendedName>
</protein>
<comment type="function">
    <text evidence="5">Forms part of the polypeptide exit tunnel.</text>
</comment>
<dbReference type="EMBL" id="PFEL01000053">
    <property type="protein sequence ID" value="PJE69162.1"/>
    <property type="molecule type" value="Genomic_DNA"/>
</dbReference>
<dbReference type="Gene3D" id="3.40.1370.10">
    <property type="match status" value="1"/>
</dbReference>
<comment type="caution">
    <text evidence="6">The sequence shown here is derived from an EMBL/GenBank/DDBJ whole genome shotgun (WGS) entry which is preliminary data.</text>
</comment>
<dbReference type="InterPro" id="IPR002136">
    <property type="entry name" value="Ribosomal_uL4"/>
</dbReference>
<comment type="function">
    <text evidence="5">One of the primary rRNA binding proteins, this protein initially binds near the 5'-end of the 23S rRNA. It is important during the early stages of 50S assembly. It makes multiple contacts with different domains of the 23S rRNA in the assembled 50S subunit and ribosome.</text>
</comment>
<dbReference type="GO" id="GO:1990904">
    <property type="term" value="C:ribonucleoprotein complex"/>
    <property type="evidence" value="ECO:0007669"/>
    <property type="project" value="UniProtKB-KW"/>
</dbReference>
<dbReference type="Pfam" id="PF00573">
    <property type="entry name" value="Ribosomal_L4"/>
    <property type="match status" value="1"/>
</dbReference>
<keyword evidence="2 5" id="KW-0689">Ribosomal protein</keyword>
<keyword evidence="5" id="KW-0694">RNA-binding</keyword>
<evidence type="ECO:0000256" key="2">
    <source>
        <dbReference type="ARBA" id="ARBA00022980"/>
    </source>
</evidence>
<dbReference type="Proteomes" id="UP000229500">
    <property type="component" value="Unassembled WGS sequence"/>
</dbReference>
<reference evidence="7" key="1">
    <citation type="submission" date="2017-09" db="EMBL/GenBank/DDBJ databases">
        <title>Depth-based differentiation of microbial function through sediment-hosted aquifers and enrichment of novel symbionts in the deep terrestrial subsurface.</title>
        <authorList>
            <person name="Probst A.J."/>
            <person name="Ladd B."/>
            <person name="Jarett J.K."/>
            <person name="Geller-Mcgrath D.E."/>
            <person name="Sieber C.M.K."/>
            <person name="Emerson J.B."/>
            <person name="Anantharaman K."/>
            <person name="Thomas B.C."/>
            <person name="Malmstrom R."/>
            <person name="Stieglmeier M."/>
            <person name="Klingl A."/>
            <person name="Woyke T."/>
            <person name="Ryan C.M."/>
            <person name="Banfield J.F."/>
        </authorList>
    </citation>
    <scope>NUCLEOTIDE SEQUENCE [LARGE SCALE GENOMIC DNA]</scope>
</reference>
<accession>A0A2M8L5T6</accession>
<dbReference type="GO" id="GO:0006412">
    <property type="term" value="P:translation"/>
    <property type="evidence" value="ECO:0007669"/>
    <property type="project" value="UniProtKB-UniRule"/>
</dbReference>
<name>A0A2M8L5T6_9BACT</name>
<comment type="subunit">
    <text evidence="5">Part of the 50S ribosomal subunit.</text>
</comment>
<keyword evidence="5" id="KW-0699">rRNA-binding</keyword>
<dbReference type="NCBIfam" id="TIGR03953">
    <property type="entry name" value="rplD_bact"/>
    <property type="match status" value="1"/>
</dbReference>
<organism evidence="6 7">
    <name type="scientific">Candidatus Shapirobacteria bacterium CG10_big_fil_rev_8_21_14_0_10_38_14</name>
    <dbReference type="NCBI Taxonomy" id="1974483"/>
    <lineage>
        <taxon>Bacteria</taxon>
        <taxon>Candidatus Shapironibacteriota</taxon>
    </lineage>
</organism>
<evidence type="ECO:0000256" key="4">
    <source>
        <dbReference type="ARBA" id="ARBA00035244"/>
    </source>
</evidence>
<sequence length="210" mass="23434">MAKLDLFSLDGKKAGQVALSDKVFAAKINPSLMSQAVRVYLANQRKAKVKVKNRGEVSGSGKKIWRQKGTGRARHGDRYAPIFVGGGVAHGPRGNRNYKLKMAKKMKKASLFSALTSKLKAKEILVIEGLVKIKPKTKEIVKIIHNLQLDNLKILLVMPEKLDNVWQAGRNIENLNLIQVDLLNTYQVLDADKIILMKEAVEKLRENGIK</sequence>
<dbReference type="PANTHER" id="PTHR10746">
    <property type="entry name" value="50S RIBOSOMAL PROTEIN L4"/>
    <property type="match status" value="1"/>
</dbReference>
<evidence type="ECO:0000313" key="7">
    <source>
        <dbReference type="Proteomes" id="UP000229500"/>
    </source>
</evidence>